<dbReference type="PANTHER" id="PTHR23511:SF34">
    <property type="entry name" value="SYNAPTIC VESICLE GLYCOPROTEIN 2"/>
    <property type="match status" value="1"/>
</dbReference>
<dbReference type="InterPro" id="IPR036259">
    <property type="entry name" value="MFS_trans_sf"/>
</dbReference>
<evidence type="ECO:0000313" key="10">
    <source>
        <dbReference type="Proteomes" id="UP001174314"/>
    </source>
</evidence>
<dbReference type="EMBL" id="CP137757">
    <property type="protein sequence ID" value="WPF25225.1"/>
    <property type="molecule type" value="Genomic_DNA"/>
</dbReference>
<evidence type="ECO:0000313" key="9">
    <source>
        <dbReference type="EMBL" id="WPF25225.1"/>
    </source>
</evidence>
<evidence type="ECO:0000256" key="3">
    <source>
        <dbReference type="ARBA" id="ARBA00022692"/>
    </source>
</evidence>
<feature type="transmembrane region" description="Helical" evidence="7">
    <location>
        <begin position="454"/>
        <end position="474"/>
    </location>
</feature>
<evidence type="ECO:0000259" key="8">
    <source>
        <dbReference type="PROSITE" id="PS50850"/>
    </source>
</evidence>
<name>A0AAU0Q222_9CORY</name>
<gene>
    <name evidence="9" type="ORF">Q0N40_01320</name>
</gene>
<reference evidence="9 10" key="1">
    <citation type="submission" date="2023-10" db="EMBL/GenBank/DDBJ databases">
        <title>complete genome sequence of Corynebacterium pseudokroppenstedtii P15-C1.</title>
        <authorList>
            <person name="Bruggemann H."/>
            <person name="Poehlein A."/>
        </authorList>
    </citation>
    <scope>NUCLEOTIDE SEQUENCE [LARGE SCALE GENOMIC DNA]</scope>
    <source>
        <strain evidence="9 10">P15_C1</strain>
    </source>
</reference>
<accession>A0AAU0Q222</accession>
<feature type="domain" description="Major facilitator superfamily (MFS) profile" evidence="8">
    <location>
        <begin position="30"/>
        <end position="479"/>
    </location>
</feature>
<organism evidence="9 10">
    <name type="scientific">Corynebacterium pseudokroppenstedtii</name>
    <dbReference type="NCBI Taxonomy" id="2804917"/>
    <lineage>
        <taxon>Bacteria</taxon>
        <taxon>Bacillati</taxon>
        <taxon>Actinomycetota</taxon>
        <taxon>Actinomycetes</taxon>
        <taxon>Mycobacteriales</taxon>
        <taxon>Corynebacteriaceae</taxon>
        <taxon>Corynebacterium</taxon>
    </lineage>
</organism>
<feature type="transmembrane region" description="Helical" evidence="7">
    <location>
        <begin position="366"/>
        <end position="384"/>
    </location>
</feature>
<proteinExistence type="predicted"/>
<dbReference type="Pfam" id="PF00083">
    <property type="entry name" value="Sugar_tr"/>
    <property type="match status" value="1"/>
</dbReference>
<feature type="region of interest" description="Disordered" evidence="6">
    <location>
        <begin position="254"/>
        <end position="284"/>
    </location>
</feature>
<dbReference type="InterPro" id="IPR005829">
    <property type="entry name" value="Sugar_transporter_CS"/>
</dbReference>
<dbReference type="InterPro" id="IPR005828">
    <property type="entry name" value="MFS_sugar_transport-like"/>
</dbReference>
<keyword evidence="2" id="KW-0813">Transport</keyword>
<dbReference type="AlphaFoldDB" id="A0AAU0Q222"/>
<dbReference type="PROSITE" id="PS00217">
    <property type="entry name" value="SUGAR_TRANSPORT_2"/>
    <property type="match status" value="1"/>
</dbReference>
<dbReference type="GO" id="GO:0022857">
    <property type="term" value="F:transmembrane transporter activity"/>
    <property type="evidence" value="ECO:0007669"/>
    <property type="project" value="InterPro"/>
</dbReference>
<dbReference type="PROSITE" id="PS50850">
    <property type="entry name" value="MFS"/>
    <property type="match status" value="1"/>
</dbReference>
<evidence type="ECO:0000256" key="1">
    <source>
        <dbReference type="ARBA" id="ARBA00004651"/>
    </source>
</evidence>
<dbReference type="GO" id="GO:0005886">
    <property type="term" value="C:plasma membrane"/>
    <property type="evidence" value="ECO:0007669"/>
    <property type="project" value="UniProtKB-SubCell"/>
</dbReference>
<evidence type="ECO:0000256" key="4">
    <source>
        <dbReference type="ARBA" id="ARBA00022989"/>
    </source>
</evidence>
<keyword evidence="10" id="KW-1185">Reference proteome</keyword>
<dbReference type="PANTHER" id="PTHR23511">
    <property type="entry name" value="SYNAPTIC VESICLE GLYCOPROTEIN 2"/>
    <property type="match status" value="1"/>
</dbReference>
<feature type="transmembrane region" description="Helical" evidence="7">
    <location>
        <begin position="96"/>
        <end position="115"/>
    </location>
</feature>
<dbReference type="Gene3D" id="1.20.1250.20">
    <property type="entry name" value="MFS general substrate transporter like domains"/>
    <property type="match status" value="1"/>
</dbReference>
<dbReference type="SUPFAM" id="SSF103473">
    <property type="entry name" value="MFS general substrate transporter"/>
    <property type="match status" value="1"/>
</dbReference>
<evidence type="ECO:0000256" key="7">
    <source>
        <dbReference type="SAM" id="Phobius"/>
    </source>
</evidence>
<evidence type="ECO:0000256" key="5">
    <source>
        <dbReference type="ARBA" id="ARBA00023136"/>
    </source>
</evidence>
<feature type="transmembrane region" description="Helical" evidence="7">
    <location>
        <begin position="390"/>
        <end position="412"/>
    </location>
</feature>
<feature type="transmembrane region" description="Helical" evidence="7">
    <location>
        <begin position="30"/>
        <end position="56"/>
    </location>
</feature>
<dbReference type="Proteomes" id="UP001174314">
    <property type="component" value="Chromosome"/>
</dbReference>
<feature type="transmembrane region" description="Helical" evidence="7">
    <location>
        <begin position="424"/>
        <end position="448"/>
    </location>
</feature>
<feature type="transmembrane region" description="Helical" evidence="7">
    <location>
        <begin position="68"/>
        <end position="89"/>
    </location>
</feature>
<protein>
    <submittedName>
        <fullName evidence="9">MFS transporter</fullName>
    </submittedName>
</protein>
<feature type="transmembrane region" description="Helical" evidence="7">
    <location>
        <begin position="340"/>
        <end position="359"/>
    </location>
</feature>
<feature type="transmembrane region" description="Helical" evidence="7">
    <location>
        <begin position="121"/>
        <end position="142"/>
    </location>
</feature>
<evidence type="ECO:0000256" key="6">
    <source>
        <dbReference type="SAM" id="MobiDB-lite"/>
    </source>
</evidence>
<feature type="transmembrane region" description="Helical" evidence="7">
    <location>
        <begin position="303"/>
        <end position="320"/>
    </location>
</feature>
<keyword evidence="5 7" id="KW-0472">Membrane</keyword>
<evidence type="ECO:0000256" key="2">
    <source>
        <dbReference type="ARBA" id="ARBA00022448"/>
    </source>
</evidence>
<dbReference type="KEGG" id="cpsk:Q0N40_01320"/>
<sequence length="484" mass="51756">MRASQTVRSQLPTRSDRLDSLPFGREHRKLLVGSGVGWVLDAMDVGLISYVMAALVAEWSLSNTQASWLGSIGFVGMMIGASVGGLLANKWGRRNVFALTLLTYGIATGAAAFSVGLVILLILRFIVGVGLGAELPVASTLVSEFAPRKNRGRIVVALESFWAVGWIMSALLGYFLVPKEWGGWPGWRWALLVGIVSAVYALVVRHGLPESVRFLESRGRLAEAERSVRLFEEGSSRNSTVPFDEAVALTPTSVAKGDAAEDTSERGTSAGDAPEGNRPGEDAARATAGESSIFSAHMRGRTTALWVVWFFVYLAYYGAFTWMPTLLYLQGHSLVKSFEFTLMMTLAQLPGYAAAAWLIEKWGRRLTLSVFLCGSAVSAILFGLQSGATGIIITGLLLSFFNLGAWGALYAIGPEIYPTAMRGTGTSAAAAVGRVAGVVAPLIVPIFLEWGSTPLVFTIFGASFFIAVAGAVALPERHNMDTVE</sequence>
<keyword evidence="4 7" id="KW-1133">Transmembrane helix</keyword>
<keyword evidence="3 7" id="KW-0812">Transmembrane</keyword>
<dbReference type="RefSeq" id="WP_204087944.1">
    <property type="nucleotide sequence ID" value="NZ_CP137757.1"/>
</dbReference>
<dbReference type="InterPro" id="IPR020846">
    <property type="entry name" value="MFS_dom"/>
</dbReference>
<comment type="subcellular location">
    <subcellularLocation>
        <location evidence="1">Cell membrane</location>
        <topology evidence="1">Multi-pass membrane protein</topology>
    </subcellularLocation>
</comment>
<feature type="transmembrane region" description="Helical" evidence="7">
    <location>
        <begin position="154"/>
        <end position="177"/>
    </location>
</feature>
<feature type="transmembrane region" description="Helical" evidence="7">
    <location>
        <begin position="189"/>
        <end position="208"/>
    </location>
</feature>
<dbReference type="CDD" id="cd17316">
    <property type="entry name" value="MFS_SV2_like"/>
    <property type="match status" value="1"/>
</dbReference>